<dbReference type="Proteomes" id="UP001055879">
    <property type="component" value="Linkage Group LG04"/>
</dbReference>
<gene>
    <name evidence="1" type="ORF">L6452_15373</name>
</gene>
<keyword evidence="2" id="KW-1185">Reference proteome</keyword>
<sequence>MDVKSAFINGILQEEVYVSQPEGFMDPKFPDHVYVLDKALYGLKQAPRAWYETLSVYLTESGFRKGLQVKQTPEGIFINQGKYIRDMLKKFDMNSTSPMKTPMQAGSLLDADISGKSVDQHTYRSMIGSLLYLTGSRPDIMFATCFCARYQKNPKESHLSAVKRILRYLKGTPNLGLWYPKDSKVELIAYTDANHVGNKLDRNNTSGACHYLGDKLVSWSSKKQNCVSTSTAEAEYVAAASCCSQVLWMRTQLRDYGYTFHKVPIYCDSKSEIAITSNPVQHSKMKHINIRFAYCTMTSGHIRSGLVLHDLCFTAKIKGEILRYVHTSRGSSMQKSRTMLTLKRARHSLKSMEEENINDQSVQMDEHDPNDSRKMPMPSSRSHYSEIGADPDLQLINPQDYLSLSPNNHQVIFDNLMVKPLIKEILKNHPICNALTATTTVPMIYLQQAWKTIEHVVQGIRKYFTIRIDNFTSILTYQRLRLLLDLPLPDSR</sequence>
<accession>A0ACB9CP63</accession>
<evidence type="ECO:0000313" key="1">
    <source>
        <dbReference type="EMBL" id="KAI3735852.1"/>
    </source>
</evidence>
<name>A0ACB9CP63_ARCLA</name>
<reference evidence="2" key="1">
    <citation type="journal article" date="2022" name="Mol. Ecol. Resour.">
        <title>The genomes of chicory, endive, great burdock and yacon provide insights into Asteraceae palaeo-polyploidization history and plant inulin production.</title>
        <authorList>
            <person name="Fan W."/>
            <person name="Wang S."/>
            <person name="Wang H."/>
            <person name="Wang A."/>
            <person name="Jiang F."/>
            <person name="Liu H."/>
            <person name="Zhao H."/>
            <person name="Xu D."/>
            <person name="Zhang Y."/>
        </authorList>
    </citation>
    <scope>NUCLEOTIDE SEQUENCE [LARGE SCALE GENOMIC DNA]</scope>
    <source>
        <strain evidence="2">cv. Niubang</strain>
    </source>
</reference>
<dbReference type="EMBL" id="CM042050">
    <property type="protein sequence ID" value="KAI3735852.1"/>
    <property type="molecule type" value="Genomic_DNA"/>
</dbReference>
<evidence type="ECO:0000313" key="2">
    <source>
        <dbReference type="Proteomes" id="UP001055879"/>
    </source>
</evidence>
<comment type="caution">
    <text evidence="1">The sequence shown here is derived from an EMBL/GenBank/DDBJ whole genome shotgun (WGS) entry which is preliminary data.</text>
</comment>
<reference evidence="1 2" key="2">
    <citation type="journal article" date="2022" name="Mol. Ecol. Resour.">
        <title>The genomes of chicory, endive, great burdock and yacon provide insights into Asteraceae paleo-polyploidization history and plant inulin production.</title>
        <authorList>
            <person name="Fan W."/>
            <person name="Wang S."/>
            <person name="Wang H."/>
            <person name="Wang A."/>
            <person name="Jiang F."/>
            <person name="Liu H."/>
            <person name="Zhao H."/>
            <person name="Xu D."/>
            <person name="Zhang Y."/>
        </authorList>
    </citation>
    <scope>NUCLEOTIDE SEQUENCE [LARGE SCALE GENOMIC DNA]</scope>
    <source>
        <strain evidence="2">cv. Niubang</strain>
    </source>
</reference>
<protein>
    <submittedName>
        <fullName evidence="1">Uncharacterized protein</fullName>
    </submittedName>
</protein>
<proteinExistence type="predicted"/>
<organism evidence="1 2">
    <name type="scientific">Arctium lappa</name>
    <name type="common">Greater burdock</name>
    <name type="synonym">Lappa major</name>
    <dbReference type="NCBI Taxonomy" id="4217"/>
    <lineage>
        <taxon>Eukaryota</taxon>
        <taxon>Viridiplantae</taxon>
        <taxon>Streptophyta</taxon>
        <taxon>Embryophyta</taxon>
        <taxon>Tracheophyta</taxon>
        <taxon>Spermatophyta</taxon>
        <taxon>Magnoliopsida</taxon>
        <taxon>eudicotyledons</taxon>
        <taxon>Gunneridae</taxon>
        <taxon>Pentapetalae</taxon>
        <taxon>asterids</taxon>
        <taxon>campanulids</taxon>
        <taxon>Asterales</taxon>
        <taxon>Asteraceae</taxon>
        <taxon>Carduoideae</taxon>
        <taxon>Cardueae</taxon>
        <taxon>Arctiinae</taxon>
        <taxon>Arctium</taxon>
    </lineage>
</organism>